<protein>
    <submittedName>
        <fullName evidence="2">Uncharacterized protein</fullName>
    </submittedName>
</protein>
<proteinExistence type="predicted"/>
<organism evidence="2">
    <name type="scientific">Ixodes ricinus</name>
    <name type="common">Common tick</name>
    <name type="synonym">Acarus ricinus</name>
    <dbReference type="NCBI Taxonomy" id="34613"/>
    <lineage>
        <taxon>Eukaryota</taxon>
        <taxon>Metazoa</taxon>
        <taxon>Ecdysozoa</taxon>
        <taxon>Arthropoda</taxon>
        <taxon>Chelicerata</taxon>
        <taxon>Arachnida</taxon>
        <taxon>Acari</taxon>
        <taxon>Parasitiformes</taxon>
        <taxon>Ixodida</taxon>
        <taxon>Ixodoidea</taxon>
        <taxon>Ixodidae</taxon>
        <taxon>Ixodinae</taxon>
        <taxon>Ixodes</taxon>
    </lineage>
</organism>
<dbReference type="AlphaFoldDB" id="A0A6B0V622"/>
<reference evidence="2" key="1">
    <citation type="submission" date="2019-12" db="EMBL/GenBank/DDBJ databases">
        <title>An insight into the sialome of adult female Ixodes ricinus ticks feeding for 6 days.</title>
        <authorList>
            <person name="Perner J."/>
            <person name="Ribeiro J.M.C."/>
        </authorList>
    </citation>
    <scope>NUCLEOTIDE SEQUENCE</scope>
    <source>
        <strain evidence="2">Semi-engorged</strain>
        <tissue evidence="2">Salivary glands</tissue>
    </source>
</reference>
<evidence type="ECO:0000313" key="2">
    <source>
        <dbReference type="EMBL" id="MXU97131.1"/>
    </source>
</evidence>
<dbReference type="EMBL" id="GIFC01015048">
    <property type="protein sequence ID" value="MXU97131.1"/>
    <property type="molecule type" value="Transcribed_RNA"/>
</dbReference>
<evidence type="ECO:0000256" key="1">
    <source>
        <dbReference type="SAM" id="MobiDB-lite"/>
    </source>
</evidence>
<sequence>MPMWSPGAYLSSLSLLDSSTTIIVFLSSSGSHCSTFLETRRLTTTLLLEPLERPKPKTGFLSVAFLSSRTLSGDQAMFSSIEGVISIGPMPSPTQNTSHACSKTLLAQSRKDCSWPRSSSPVVSLQMRSPPKSPRILSTYLPYAQKLGYALEPSPNTANLTLLRGPRSEVSWAGGGDPVSFSEALTLFLRTKDMDVVLGVVPSGPKGLQLFMTCRFRAKTSPFSGGSPLPKVLEMTRSKGSNSRLTKS</sequence>
<feature type="region of interest" description="Disordered" evidence="1">
    <location>
        <begin position="227"/>
        <end position="248"/>
    </location>
</feature>
<name>A0A6B0V622_IXORI</name>
<accession>A0A6B0V622</accession>
<feature type="compositionally biased region" description="Polar residues" evidence="1">
    <location>
        <begin position="238"/>
        <end position="248"/>
    </location>
</feature>